<gene>
    <name evidence="3" type="ORF">AMON00008_LOCUS5892</name>
</gene>
<dbReference type="GO" id="GO:0008270">
    <property type="term" value="F:zinc ion binding"/>
    <property type="evidence" value="ECO:0007669"/>
    <property type="project" value="InterPro"/>
</dbReference>
<name>A0A7S4UQE8_9DINO</name>
<reference evidence="3" key="1">
    <citation type="submission" date="2021-01" db="EMBL/GenBank/DDBJ databases">
        <authorList>
            <person name="Corre E."/>
            <person name="Pelletier E."/>
            <person name="Niang G."/>
            <person name="Scheremetjew M."/>
            <person name="Finn R."/>
            <person name="Kale V."/>
            <person name="Holt S."/>
            <person name="Cochrane G."/>
            <person name="Meng A."/>
            <person name="Brown T."/>
            <person name="Cohen L."/>
        </authorList>
    </citation>
    <scope>NUCLEOTIDE SEQUENCE</scope>
    <source>
        <strain evidence="3">CCMP3105</strain>
    </source>
</reference>
<evidence type="ECO:0000313" key="3">
    <source>
        <dbReference type="EMBL" id="CAE4566273.1"/>
    </source>
</evidence>
<dbReference type="SMART" id="SM00343">
    <property type="entry name" value="ZnF_C2HC"/>
    <property type="match status" value="2"/>
</dbReference>
<dbReference type="EMBL" id="HBNR01008961">
    <property type="protein sequence ID" value="CAE4566273.1"/>
    <property type="molecule type" value="Transcribed_RNA"/>
</dbReference>
<dbReference type="AlphaFoldDB" id="A0A7S4UQE8"/>
<evidence type="ECO:0000256" key="1">
    <source>
        <dbReference type="SAM" id="MobiDB-lite"/>
    </source>
</evidence>
<feature type="region of interest" description="Disordered" evidence="1">
    <location>
        <begin position="287"/>
        <end position="309"/>
    </location>
</feature>
<evidence type="ECO:0000259" key="2">
    <source>
        <dbReference type="SMART" id="SM00343"/>
    </source>
</evidence>
<feature type="compositionally biased region" description="Acidic residues" evidence="1">
    <location>
        <begin position="291"/>
        <end position="304"/>
    </location>
</feature>
<sequence>MAAFKVCRLCDEVGHLAHYCPDRERGEPSHAGAAWLACLDGSEEGELVEELQRLIAGNGWLSRVRLLCRLCKRRPELLKAANDWRGEGGHSLLSLAVSLNLRNTIQMLWAAGIHCGIKHDNPDSYFILMKMCDARHRERKYDWFTGKSDFAARLEREGGMLDAFIRVSLIWNCADDLDLHVICPSGEEICFSHKQSRCGGELDVDMNASAPYSHAPVENIVWAGNEVPAGEYRVIVNNYCHRSRQQVVPFAVEVAVQGKPAVRIDGSWRVEDGQMNRARVHVFTYDPTEVQPEDGEEEAEEAEGRDEAQEDAHLPTVANMNHFTGGDANSSSGSNDKLAQLAWLTLRSRDAALLDTLLALGLHDAEKLGRDSCVSPQWCFLQALWAQNLPAAQRLLHVCGRAIDINHAYRWDVIPWCETVAQVCWRECHGDEVRDRSWMKALSWLAIQGADFSHVKLNFHRWRKPSAMQESQIRTFNRLIWHLSDENGWRSNSRAATDYLRRTVRRLVAWGAHVPEDLDPDFQGKVEWGVNGRRPEGVASHCYGKLNVELVHSAVRSGKSNCRAVVLSVLCSLTRTQPAMHSGLRRHILCFLYPHLGRGRMSYAALQKSEGGRVRDPENVRVECSETSEPPRGYVCGRCRRAGHWRKFCPRGQGVA</sequence>
<feature type="domain" description="CCHC-type" evidence="2">
    <location>
        <begin position="635"/>
        <end position="651"/>
    </location>
</feature>
<dbReference type="GO" id="GO:0003676">
    <property type="term" value="F:nucleic acid binding"/>
    <property type="evidence" value="ECO:0007669"/>
    <property type="project" value="InterPro"/>
</dbReference>
<proteinExistence type="predicted"/>
<dbReference type="InterPro" id="IPR001878">
    <property type="entry name" value="Znf_CCHC"/>
</dbReference>
<protein>
    <recommendedName>
        <fullName evidence="2">CCHC-type domain-containing protein</fullName>
    </recommendedName>
</protein>
<accession>A0A7S4UQE8</accession>
<organism evidence="3">
    <name type="scientific">Alexandrium monilatum</name>
    <dbReference type="NCBI Taxonomy" id="311494"/>
    <lineage>
        <taxon>Eukaryota</taxon>
        <taxon>Sar</taxon>
        <taxon>Alveolata</taxon>
        <taxon>Dinophyceae</taxon>
        <taxon>Gonyaulacales</taxon>
        <taxon>Pyrocystaceae</taxon>
        <taxon>Alexandrium</taxon>
    </lineage>
</organism>
<feature type="domain" description="CCHC-type" evidence="2">
    <location>
        <begin position="6"/>
        <end position="22"/>
    </location>
</feature>